<dbReference type="Pfam" id="PF00337">
    <property type="entry name" value="Gal-bind_lectin"/>
    <property type="match status" value="1"/>
</dbReference>
<feature type="region of interest" description="Disordered" evidence="4">
    <location>
        <begin position="246"/>
        <end position="296"/>
    </location>
</feature>
<dbReference type="CDD" id="cd00070">
    <property type="entry name" value="GLECT"/>
    <property type="match status" value="1"/>
</dbReference>
<dbReference type="SMART" id="SM00908">
    <property type="entry name" value="Gal-bind_lectin"/>
    <property type="match status" value="1"/>
</dbReference>
<comment type="caution">
    <text evidence="6">The sequence shown here is derived from an EMBL/GenBank/DDBJ whole genome shotgun (WGS) entry which is preliminary data.</text>
</comment>
<dbReference type="PANTHER" id="PTHR11346:SF176">
    <property type="entry name" value="32 KDA BETA-GALACTOSIDE-BINDING LECTIN LEC-3"/>
    <property type="match status" value="1"/>
</dbReference>
<name>A0AAN7ZPH4_9COLE</name>
<dbReference type="EMBL" id="JAVRBK010000002">
    <property type="protein sequence ID" value="KAK5649097.1"/>
    <property type="molecule type" value="Genomic_DNA"/>
</dbReference>
<dbReference type="PANTHER" id="PTHR11346">
    <property type="entry name" value="GALECTIN"/>
    <property type="match status" value="1"/>
</dbReference>
<evidence type="ECO:0000259" key="5">
    <source>
        <dbReference type="PROSITE" id="PS51304"/>
    </source>
</evidence>
<organism evidence="6 7">
    <name type="scientific">Pyrocoelia pectoralis</name>
    <dbReference type="NCBI Taxonomy" id="417401"/>
    <lineage>
        <taxon>Eukaryota</taxon>
        <taxon>Metazoa</taxon>
        <taxon>Ecdysozoa</taxon>
        <taxon>Arthropoda</taxon>
        <taxon>Hexapoda</taxon>
        <taxon>Insecta</taxon>
        <taxon>Pterygota</taxon>
        <taxon>Neoptera</taxon>
        <taxon>Endopterygota</taxon>
        <taxon>Coleoptera</taxon>
        <taxon>Polyphaga</taxon>
        <taxon>Elateriformia</taxon>
        <taxon>Elateroidea</taxon>
        <taxon>Lampyridae</taxon>
        <taxon>Lampyrinae</taxon>
        <taxon>Pyrocoelia</taxon>
    </lineage>
</organism>
<sequence length="319" mass="33979">MVQVINDPSVPFLGSIKGGLSPGSMIRIQGEVPKNADKFNVNLHCSSPPSDIALHMSIRLLQGYIARNSLENEDWGEEEGDGNLSIAPGESFEILILCDPGSYKIAVNGQHFCEFRHRIPFNGVSHLKVDGNVELRLIAFEDASPAPQPPRPRPQSGSDFSSSFDVPPPPGNYGQGPPPGYYGPTGNYGQGPPPPQDLYGGGPGRYPHRPPGQEVESGLDSFLGNAGAAIAGTLVTGLAENLLSNFTGGGGQSQHQQRPHSPMQPQQPPYQGSPQQPQYQGGPQQPHGQQSSLVGDLLGSLASEIFKPSRRTLTGNYFS</sequence>
<keyword evidence="1 3" id="KW-0430">Lectin</keyword>
<evidence type="ECO:0000313" key="7">
    <source>
        <dbReference type="Proteomes" id="UP001329430"/>
    </source>
</evidence>
<feature type="compositionally biased region" description="Low complexity" evidence="4">
    <location>
        <begin position="154"/>
        <end position="165"/>
    </location>
</feature>
<dbReference type="GO" id="GO:0030246">
    <property type="term" value="F:carbohydrate binding"/>
    <property type="evidence" value="ECO:0007669"/>
    <property type="project" value="UniProtKB-UniRule"/>
</dbReference>
<gene>
    <name evidence="6" type="ORF">RI129_003989</name>
</gene>
<dbReference type="InterPro" id="IPR013320">
    <property type="entry name" value="ConA-like_dom_sf"/>
</dbReference>
<dbReference type="InterPro" id="IPR044156">
    <property type="entry name" value="Galectin-like"/>
</dbReference>
<feature type="domain" description="Galectin" evidence="5">
    <location>
        <begin position="12"/>
        <end position="141"/>
    </location>
</feature>
<reference evidence="6 7" key="1">
    <citation type="journal article" date="2024" name="Insects">
        <title>An Improved Chromosome-Level Genome Assembly of the Firefly Pyrocoelia pectoralis.</title>
        <authorList>
            <person name="Fu X."/>
            <person name="Meyer-Rochow V.B."/>
            <person name="Ballantyne L."/>
            <person name="Zhu X."/>
        </authorList>
    </citation>
    <scope>NUCLEOTIDE SEQUENCE [LARGE SCALE GENOMIC DNA]</scope>
    <source>
        <strain evidence="6">XCY_ONT2</strain>
    </source>
</reference>
<dbReference type="PROSITE" id="PS51304">
    <property type="entry name" value="GALECTIN"/>
    <property type="match status" value="1"/>
</dbReference>
<evidence type="ECO:0000313" key="6">
    <source>
        <dbReference type="EMBL" id="KAK5649097.1"/>
    </source>
</evidence>
<dbReference type="GO" id="GO:0016936">
    <property type="term" value="F:galactoside binding"/>
    <property type="evidence" value="ECO:0007669"/>
    <property type="project" value="TreeGrafter"/>
</dbReference>
<proteinExistence type="predicted"/>
<dbReference type="AlphaFoldDB" id="A0AAN7ZPH4"/>
<dbReference type="SUPFAM" id="SSF49899">
    <property type="entry name" value="Concanavalin A-like lectins/glucanases"/>
    <property type="match status" value="1"/>
</dbReference>
<evidence type="ECO:0000256" key="2">
    <source>
        <dbReference type="ARBA" id="ARBA00022737"/>
    </source>
</evidence>
<feature type="compositionally biased region" description="Low complexity" evidence="4">
    <location>
        <begin position="253"/>
        <end position="292"/>
    </location>
</feature>
<feature type="compositionally biased region" description="Pro residues" evidence="4">
    <location>
        <begin position="166"/>
        <end position="181"/>
    </location>
</feature>
<evidence type="ECO:0000256" key="4">
    <source>
        <dbReference type="SAM" id="MobiDB-lite"/>
    </source>
</evidence>
<dbReference type="SMART" id="SM00276">
    <property type="entry name" value="GLECT"/>
    <property type="match status" value="1"/>
</dbReference>
<keyword evidence="7" id="KW-1185">Reference proteome</keyword>
<evidence type="ECO:0000256" key="3">
    <source>
        <dbReference type="RuleBase" id="RU102079"/>
    </source>
</evidence>
<dbReference type="Proteomes" id="UP001329430">
    <property type="component" value="Chromosome 2"/>
</dbReference>
<dbReference type="Gene3D" id="2.60.120.200">
    <property type="match status" value="1"/>
</dbReference>
<evidence type="ECO:0000256" key="1">
    <source>
        <dbReference type="ARBA" id="ARBA00022734"/>
    </source>
</evidence>
<dbReference type="InterPro" id="IPR001079">
    <property type="entry name" value="Galectin_CRD"/>
</dbReference>
<feature type="region of interest" description="Disordered" evidence="4">
    <location>
        <begin position="142"/>
        <end position="219"/>
    </location>
</feature>
<accession>A0AAN7ZPH4</accession>
<dbReference type="FunFam" id="2.60.120.200:FF:000124">
    <property type="entry name" value="Galectin-4"/>
    <property type="match status" value="1"/>
</dbReference>
<protein>
    <recommendedName>
        <fullName evidence="3">Galectin</fullName>
    </recommendedName>
</protein>
<keyword evidence="2" id="KW-0677">Repeat</keyword>